<accession>A0A251UV57</accession>
<dbReference type="InParanoid" id="A0A251UV57"/>
<evidence type="ECO:0000313" key="1">
    <source>
        <dbReference type="EMBL" id="OTG27228.1"/>
    </source>
</evidence>
<protein>
    <submittedName>
        <fullName evidence="1">Uncharacterized protein</fullName>
    </submittedName>
</protein>
<reference evidence="2" key="1">
    <citation type="journal article" date="2017" name="Nature">
        <title>The sunflower genome provides insights into oil metabolism, flowering and Asterid evolution.</title>
        <authorList>
            <person name="Badouin H."/>
            <person name="Gouzy J."/>
            <person name="Grassa C.J."/>
            <person name="Murat F."/>
            <person name="Staton S.E."/>
            <person name="Cottret L."/>
            <person name="Lelandais-Briere C."/>
            <person name="Owens G.L."/>
            <person name="Carrere S."/>
            <person name="Mayjonade B."/>
            <person name="Legrand L."/>
            <person name="Gill N."/>
            <person name="Kane N.C."/>
            <person name="Bowers J.E."/>
            <person name="Hubner S."/>
            <person name="Bellec A."/>
            <person name="Berard A."/>
            <person name="Berges H."/>
            <person name="Blanchet N."/>
            <person name="Boniface M.C."/>
            <person name="Brunel D."/>
            <person name="Catrice O."/>
            <person name="Chaidir N."/>
            <person name="Claudel C."/>
            <person name="Donnadieu C."/>
            <person name="Faraut T."/>
            <person name="Fievet G."/>
            <person name="Helmstetter N."/>
            <person name="King M."/>
            <person name="Knapp S.J."/>
            <person name="Lai Z."/>
            <person name="Le Paslier M.C."/>
            <person name="Lippi Y."/>
            <person name="Lorenzon L."/>
            <person name="Mandel J.R."/>
            <person name="Marage G."/>
            <person name="Marchand G."/>
            <person name="Marquand E."/>
            <person name="Bret-Mestries E."/>
            <person name="Morien E."/>
            <person name="Nambeesan S."/>
            <person name="Nguyen T."/>
            <person name="Pegot-Espagnet P."/>
            <person name="Pouilly N."/>
            <person name="Raftis F."/>
            <person name="Sallet E."/>
            <person name="Schiex T."/>
            <person name="Thomas J."/>
            <person name="Vandecasteele C."/>
            <person name="Vares D."/>
            <person name="Vear F."/>
            <person name="Vautrin S."/>
            <person name="Crespi M."/>
            <person name="Mangin B."/>
            <person name="Burke J.M."/>
            <person name="Salse J."/>
            <person name="Munos S."/>
            <person name="Vincourt P."/>
            <person name="Rieseberg L.H."/>
            <person name="Langlade N.B."/>
        </authorList>
    </citation>
    <scope>NUCLEOTIDE SEQUENCE [LARGE SCALE GENOMIC DNA]</scope>
    <source>
        <strain evidence="2">cv. SF193</strain>
    </source>
</reference>
<keyword evidence="2" id="KW-1185">Reference proteome</keyword>
<proteinExistence type="predicted"/>
<sequence length="82" mass="9458">MNKELGATELRIFGWAWATKRGGRDIHQTENIYTHEDIRVEKKILGTHDQKSGLKFQELLGSNRKQKVKALRGKIQDELARA</sequence>
<dbReference type="AlphaFoldDB" id="A0A251UV57"/>
<gene>
    <name evidence="1" type="ORF">HannXRQ_Chr04g0097791</name>
</gene>
<dbReference type="EMBL" id="CM007893">
    <property type="protein sequence ID" value="OTG27228.1"/>
    <property type="molecule type" value="Genomic_DNA"/>
</dbReference>
<organism evidence="1 2">
    <name type="scientific">Helianthus annuus</name>
    <name type="common">Common sunflower</name>
    <dbReference type="NCBI Taxonomy" id="4232"/>
    <lineage>
        <taxon>Eukaryota</taxon>
        <taxon>Viridiplantae</taxon>
        <taxon>Streptophyta</taxon>
        <taxon>Embryophyta</taxon>
        <taxon>Tracheophyta</taxon>
        <taxon>Spermatophyta</taxon>
        <taxon>Magnoliopsida</taxon>
        <taxon>eudicotyledons</taxon>
        <taxon>Gunneridae</taxon>
        <taxon>Pentapetalae</taxon>
        <taxon>asterids</taxon>
        <taxon>campanulids</taxon>
        <taxon>Asterales</taxon>
        <taxon>Asteraceae</taxon>
        <taxon>Asteroideae</taxon>
        <taxon>Heliantheae alliance</taxon>
        <taxon>Heliantheae</taxon>
        <taxon>Helianthus</taxon>
    </lineage>
</organism>
<name>A0A251UV57_HELAN</name>
<dbReference type="Proteomes" id="UP000215914">
    <property type="component" value="Chromosome 4"/>
</dbReference>
<evidence type="ECO:0000313" key="2">
    <source>
        <dbReference type="Proteomes" id="UP000215914"/>
    </source>
</evidence>